<organism evidence="1">
    <name type="scientific">Vibrio tasmaniensis</name>
    <dbReference type="NCBI Taxonomy" id="212663"/>
    <lineage>
        <taxon>Bacteria</taxon>
        <taxon>Pseudomonadati</taxon>
        <taxon>Pseudomonadota</taxon>
        <taxon>Gammaproteobacteria</taxon>
        <taxon>Vibrionales</taxon>
        <taxon>Vibrionaceae</taxon>
        <taxon>Vibrio</taxon>
    </lineage>
</organism>
<accession>A0A0H3ZR46</accession>
<sequence length="176" mass="20521">MFVEKYTERLASVTEAEKYRDTLDVFGKFKLLNYLTMLCEGVIFDFRSVDWAKLSKPNKTTYSQTYLFFCKYIQRARELSIDVRNKEQLDKIGTHLNNVRTYMDEDYLRKPFVPTAPVITDSYSTKSDSTQVAKPKPVKDINELQEELNSMIGLHTVKSRVTALVYAQRSRHLPLS</sequence>
<name>A0A0H3ZR46_9VIBR</name>
<evidence type="ECO:0000313" key="1">
    <source>
        <dbReference type="EMBL" id="AKN36369.1"/>
    </source>
</evidence>
<proteinExistence type="predicted"/>
<protein>
    <submittedName>
        <fullName evidence="1">Uncharacterized protein</fullName>
    </submittedName>
</protein>
<dbReference type="AlphaFoldDB" id="A0A0H3ZR46"/>
<reference evidence="1" key="1">
    <citation type="journal article" date="2015" name="MBio">
        <title>Eco-Evolutionary Dynamics of Episomes among Ecologically Cohesive Bacterial Populations.</title>
        <authorList>
            <person name="Xue H."/>
            <person name="Cordero O.X."/>
            <person name="Camas F.M."/>
            <person name="Trimble W."/>
            <person name="Meyer F."/>
            <person name="Guglielmini J."/>
            <person name="Rocha E.P."/>
            <person name="Polz M.F."/>
        </authorList>
    </citation>
    <scope>NUCLEOTIDE SEQUENCE</scope>
    <source>
        <strain evidence="1">FF_112</strain>
    </source>
</reference>
<dbReference type="EMBL" id="KP795485">
    <property type="protein sequence ID" value="AKN36369.1"/>
    <property type="molecule type" value="Genomic_DNA"/>
</dbReference>